<reference evidence="7 8" key="1">
    <citation type="submission" date="2023-11" db="EMBL/GenBank/DDBJ databases">
        <authorList>
            <person name="Hedman E."/>
            <person name="Englund M."/>
            <person name="Stromberg M."/>
            <person name="Nyberg Akerstrom W."/>
            <person name="Nylinder S."/>
            <person name="Jareborg N."/>
            <person name="Kallberg Y."/>
            <person name="Kronander E."/>
        </authorList>
    </citation>
    <scope>NUCLEOTIDE SEQUENCE [LARGE SCALE GENOMIC DNA]</scope>
</reference>
<evidence type="ECO:0000259" key="6">
    <source>
        <dbReference type="Pfam" id="PF13193"/>
    </source>
</evidence>
<dbReference type="InterPro" id="IPR045851">
    <property type="entry name" value="AMP-bd_C_sf"/>
</dbReference>
<evidence type="ECO:0000313" key="7">
    <source>
        <dbReference type="EMBL" id="CAK1590259.1"/>
    </source>
</evidence>
<comment type="caution">
    <text evidence="7">The sequence shown here is derived from an EMBL/GenBank/DDBJ whole genome shotgun (WGS) entry which is preliminary data.</text>
</comment>
<comment type="similarity">
    <text evidence="2">Belongs to the ATP-dependent AMP-binding enzyme family.</text>
</comment>
<dbReference type="Pfam" id="PF13193">
    <property type="entry name" value="AMP-binding_C"/>
    <property type="match status" value="1"/>
</dbReference>
<organism evidence="7 8">
    <name type="scientific">Parnassius mnemosyne</name>
    <name type="common">clouded apollo</name>
    <dbReference type="NCBI Taxonomy" id="213953"/>
    <lineage>
        <taxon>Eukaryota</taxon>
        <taxon>Metazoa</taxon>
        <taxon>Ecdysozoa</taxon>
        <taxon>Arthropoda</taxon>
        <taxon>Hexapoda</taxon>
        <taxon>Insecta</taxon>
        <taxon>Pterygota</taxon>
        <taxon>Neoptera</taxon>
        <taxon>Endopterygota</taxon>
        <taxon>Lepidoptera</taxon>
        <taxon>Glossata</taxon>
        <taxon>Ditrysia</taxon>
        <taxon>Papilionoidea</taxon>
        <taxon>Papilionidae</taxon>
        <taxon>Parnassiinae</taxon>
        <taxon>Parnassini</taxon>
        <taxon>Parnassius</taxon>
        <taxon>Driopa</taxon>
    </lineage>
</organism>
<evidence type="ECO:0000259" key="5">
    <source>
        <dbReference type="Pfam" id="PF00501"/>
    </source>
</evidence>
<sequence length="550" mass="61708">MSFNKHRSDAVHWYMHDLACRVVAKSGIATDRYHAGKLILQSLKEAPNFVLQIDGATGESETFQSALERSVRCATALQNVGLKLNDVIIIMAPLHINLTIPMYAAFYLGIGVACVDPLLCVKELKDTIQICLPKMIFCQSEKVAAVEEALKHLKLDVRVVTYDKGDTHCSFSEFLQKYGDNTPVDDFQPANIDPEEAISVLIPTSGTTGLPKYAALSHKNLMLGSPYVWIRFHEFPTPTRMALIVSPVQWISSTNSLVMSPILKFTRLHTSLPVTTEHTYYLINKYKPTYVVISPPMMTALIKPGQRERCDFTCFRLFILGGSAVPQKLIDDVKTVAPFADVYIGYGMSEIGTIAFDPVSFIPGCLGRPLGHADYRLVDPGTGKDVLEPHKTGELWFKGPITFKGYYNNPEKTAEIFTEDKWLKSGDLFYRDENWNFFFVDRMKLLLKYRNHQISPIEIEDVIQKLPGVYDVAVTGIPDEECSELPVACVVPEDNHTLTAQEIKDLVKSSLTDSKQLRGGVIFMKELPLTSTSKVNRPVLKSMVKNMKRE</sequence>
<protein>
    <submittedName>
        <fullName evidence="7">Uncharacterized protein</fullName>
    </submittedName>
</protein>
<dbReference type="Proteomes" id="UP001314205">
    <property type="component" value="Unassembled WGS sequence"/>
</dbReference>
<feature type="domain" description="AMP-dependent synthetase/ligase" evidence="5">
    <location>
        <begin position="47"/>
        <end position="407"/>
    </location>
</feature>
<accession>A0AAV1L879</accession>
<dbReference type="InterPro" id="IPR020845">
    <property type="entry name" value="AMP-binding_CS"/>
</dbReference>
<evidence type="ECO:0000256" key="2">
    <source>
        <dbReference type="ARBA" id="ARBA00006432"/>
    </source>
</evidence>
<keyword evidence="8" id="KW-1185">Reference proteome</keyword>
<keyword evidence="3" id="KW-0436">Ligase</keyword>
<dbReference type="Pfam" id="PF00501">
    <property type="entry name" value="AMP-binding"/>
    <property type="match status" value="1"/>
</dbReference>
<evidence type="ECO:0000256" key="1">
    <source>
        <dbReference type="ARBA" id="ARBA00004275"/>
    </source>
</evidence>
<gene>
    <name evidence="7" type="ORF">PARMNEM_LOCUS10644</name>
</gene>
<dbReference type="PANTHER" id="PTHR24096:SF149">
    <property type="entry name" value="AMP-BINDING DOMAIN-CONTAINING PROTEIN-RELATED"/>
    <property type="match status" value="1"/>
</dbReference>
<dbReference type="GO" id="GO:0005777">
    <property type="term" value="C:peroxisome"/>
    <property type="evidence" value="ECO:0007669"/>
    <property type="project" value="UniProtKB-SubCell"/>
</dbReference>
<proteinExistence type="inferred from homology"/>
<dbReference type="InterPro" id="IPR025110">
    <property type="entry name" value="AMP-bd_C"/>
</dbReference>
<dbReference type="PANTHER" id="PTHR24096">
    <property type="entry name" value="LONG-CHAIN-FATTY-ACID--COA LIGASE"/>
    <property type="match status" value="1"/>
</dbReference>
<evidence type="ECO:0000313" key="8">
    <source>
        <dbReference type="Proteomes" id="UP001314205"/>
    </source>
</evidence>
<dbReference type="InterPro" id="IPR042099">
    <property type="entry name" value="ANL_N_sf"/>
</dbReference>
<comment type="subcellular location">
    <subcellularLocation>
        <location evidence="1">Peroxisome</location>
    </subcellularLocation>
</comment>
<name>A0AAV1L879_9NEOP</name>
<dbReference type="GO" id="GO:0016405">
    <property type="term" value="F:CoA-ligase activity"/>
    <property type="evidence" value="ECO:0007669"/>
    <property type="project" value="TreeGrafter"/>
</dbReference>
<feature type="domain" description="AMP-binding enzyme C-terminal" evidence="6">
    <location>
        <begin position="458"/>
        <end position="534"/>
    </location>
</feature>
<dbReference type="SUPFAM" id="SSF56801">
    <property type="entry name" value="Acetyl-CoA synthetase-like"/>
    <property type="match status" value="1"/>
</dbReference>
<keyword evidence="4" id="KW-0576">Peroxisome</keyword>
<dbReference type="EMBL" id="CAVLGL010000085">
    <property type="protein sequence ID" value="CAK1590259.1"/>
    <property type="molecule type" value="Genomic_DNA"/>
</dbReference>
<dbReference type="AlphaFoldDB" id="A0AAV1L879"/>
<dbReference type="Gene3D" id="3.40.50.12780">
    <property type="entry name" value="N-terminal domain of ligase-like"/>
    <property type="match status" value="1"/>
</dbReference>
<dbReference type="InterPro" id="IPR000873">
    <property type="entry name" value="AMP-dep_synth/lig_dom"/>
</dbReference>
<evidence type="ECO:0000256" key="4">
    <source>
        <dbReference type="ARBA" id="ARBA00023140"/>
    </source>
</evidence>
<dbReference type="PROSITE" id="PS00455">
    <property type="entry name" value="AMP_BINDING"/>
    <property type="match status" value="1"/>
</dbReference>
<dbReference type="Gene3D" id="3.30.300.30">
    <property type="match status" value="1"/>
</dbReference>
<evidence type="ECO:0000256" key="3">
    <source>
        <dbReference type="ARBA" id="ARBA00022598"/>
    </source>
</evidence>